<accession>A0A7C9BKV3</accession>
<dbReference type="EMBL" id="WHLY01000002">
    <property type="protein sequence ID" value="MPR36594.1"/>
    <property type="molecule type" value="Genomic_DNA"/>
</dbReference>
<protein>
    <submittedName>
        <fullName evidence="1">Uncharacterized protein</fullName>
    </submittedName>
</protein>
<evidence type="ECO:0000313" key="2">
    <source>
        <dbReference type="Proteomes" id="UP000479293"/>
    </source>
</evidence>
<gene>
    <name evidence="1" type="ORF">GBK04_25440</name>
</gene>
<dbReference type="RefSeq" id="WP_152764642.1">
    <property type="nucleotide sequence ID" value="NZ_WHLY01000002.1"/>
</dbReference>
<organism evidence="1 2">
    <name type="scientific">Salmonirosea aquatica</name>
    <dbReference type="NCBI Taxonomy" id="2654236"/>
    <lineage>
        <taxon>Bacteria</taxon>
        <taxon>Pseudomonadati</taxon>
        <taxon>Bacteroidota</taxon>
        <taxon>Cytophagia</taxon>
        <taxon>Cytophagales</taxon>
        <taxon>Spirosomataceae</taxon>
        <taxon>Salmonirosea</taxon>
    </lineage>
</organism>
<name>A0A7C9BKV3_9BACT</name>
<reference evidence="1 2" key="1">
    <citation type="submission" date="2019-10" db="EMBL/GenBank/DDBJ databases">
        <title>Draft Genome Sequence of Cytophagaceae sp. SJW1-29.</title>
        <authorList>
            <person name="Choi A."/>
        </authorList>
    </citation>
    <scope>NUCLEOTIDE SEQUENCE [LARGE SCALE GENOMIC DNA]</scope>
    <source>
        <strain evidence="1 2">SJW1-29</strain>
    </source>
</reference>
<evidence type="ECO:0000313" key="1">
    <source>
        <dbReference type="EMBL" id="MPR36594.1"/>
    </source>
</evidence>
<comment type="caution">
    <text evidence="1">The sequence shown here is derived from an EMBL/GenBank/DDBJ whole genome shotgun (WGS) entry which is preliminary data.</text>
</comment>
<sequence length="119" mass="14309">MEEQMTYEEAKEFFAEFYRGEHHISEKIEPFGCGYQIRHHADLSTFDYDDLTRFVLMCHDRAYRGRVSPRNHMYVSLSIWKRKHEAGKDDRYPTYVTHPAIEDAIAKFRKHSPFHNQPN</sequence>
<dbReference type="AlphaFoldDB" id="A0A7C9BKV3"/>
<keyword evidence="2" id="KW-1185">Reference proteome</keyword>
<dbReference type="Proteomes" id="UP000479293">
    <property type="component" value="Unassembled WGS sequence"/>
</dbReference>
<proteinExistence type="predicted"/>